<gene>
    <name evidence="1" type="ORF">DFJ67_4459</name>
</gene>
<dbReference type="RefSeq" id="WP_116069726.1">
    <property type="nucleotide sequence ID" value="NZ_BONB01000070.1"/>
</dbReference>
<dbReference type="EMBL" id="QUMQ01000001">
    <property type="protein sequence ID" value="REF98441.1"/>
    <property type="molecule type" value="Genomic_DNA"/>
</dbReference>
<reference evidence="1 2" key="1">
    <citation type="submission" date="2018-08" db="EMBL/GenBank/DDBJ databases">
        <title>Sequencing the genomes of 1000 actinobacteria strains.</title>
        <authorList>
            <person name="Klenk H.-P."/>
        </authorList>
    </citation>
    <scope>NUCLEOTIDE SEQUENCE [LARGE SCALE GENOMIC DNA]</scope>
    <source>
        <strain evidence="1 2">DSM 44099</strain>
    </source>
</reference>
<comment type="caution">
    <text evidence="1">The sequence shown here is derived from an EMBL/GenBank/DDBJ whole genome shotgun (WGS) entry which is preliminary data.</text>
</comment>
<evidence type="ECO:0000313" key="1">
    <source>
        <dbReference type="EMBL" id="REF98441.1"/>
    </source>
</evidence>
<evidence type="ECO:0000313" key="2">
    <source>
        <dbReference type="Proteomes" id="UP000256913"/>
    </source>
</evidence>
<name>A0A3D9ZMJ2_9ACTN</name>
<sequence length="103" mass="11860">MWQSLWTRRFDATVGEGGGLRNASRPRSSADTMWAVRLDWPAGDHEFGCPRVDETAARRELDRVRSFWQRGPMRPRLRLARISAHDFDLHAKARRGCKAPDCP</sequence>
<dbReference type="OrthoDB" id="3385771at2"/>
<accession>A0A3D9ZMJ2</accession>
<keyword evidence="2" id="KW-1185">Reference proteome</keyword>
<proteinExistence type="predicted"/>
<dbReference type="AlphaFoldDB" id="A0A3D9ZMJ2"/>
<dbReference type="Proteomes" id="UP000256913">
    <property type="component" value="Unassembled WGS sequence"/>
</dbReference>
<organism evidence="1 2">
    <name type="scientific">Asanoa ferruginea</name>
    <dbReference type="NCBI Taxonomy" id="53367"/>
    <lineage>
        <taxon>Bacteria</taxon>
        <taxon>Bacillati</taxon>
        <taxon>Actinomycetota</taxon>
        <taxon>Actinomycetes</taxon>
        <taxon>Micromonosporales</taxon>
        <taxon>Micromonosporaceae</taxon>
        <taxon>Asanoa</taxon>
    </lineage>
</organism>
<protein>
    <submittedName>
        <fullName evidence="1">Uncharacterized protein</fullName>
    </submittedName>
</protein>